<gene>
    <name evidence="1" type="ORF">MMA15_10120</name>
</gene>
<evidence type="ECO:0000313" key="1">
    <source>
        <dbReference type="EMBL" id="MCH6160744.1"/>
    </source>
</evidence>
<proteinExistence type="predicted"/>
<organism evidence="1 2">
    <name type="scientific">Streptomyces marispadix</name>
    <dbReference type="NCBI Taxonomy" id="2922868"/>
    <lineage>
        <taxon>Bacteria</taxon>
        <taxon>Bacillati</taxon>
        <taxon>Actinomycetota</taxon>
        <taxon>Actinomycetes</taxon>
        <taxon>Kitasatosporales</taxon>
        <taxon>Streptomycetaceae</taxon>
        <taxon>Streptomyces</taxon>
    </lineage>
</organism>
<protein>
    <submittedName>
        <fullName evidence="1">DNA-binding protein</fullName>
    </submittedName>
</protein>
<dbReference type="GO" id="GO:0003677">
    <property type="term" value="F:DNA binding"/>
    <property type="evidence" value="ECO:0007669"/>
    <property type="project" value="UniProtKB-KW"/>
</dbReference>
<keyword evidence="1" id="KW-0238">DNA-binding</keyword>
<dbReference type="RefSeq" id="WP_241063551.1">
    <property type="nucleotide sequence ID" value="NZ_JAKWJU010000002.1"/>
</dbReference>
<dbReference type="Proteomes" id="UP001166784">
    <property type="component" value="Unassembled WGS sequence"/>
</dbReference>
<reference evidence="1" key="1">
    <citation type="submission" date="2022-03" db="EMBL/GenBank/DDBJ databases">
        <authorList>
            <person name="Santos J.D.N."/>
            <person name="Kallscheuer N."/>
            <person name="Jogler C."/>
            <person name="Lage O.M."/>
        </authorList>
    </citation>
    <scope>NUCLEOTIDE SEQUENCE</scope>
    <source>
        <strain evidence="1">M600PL45_2</strain>
    </source>
</reference>
<name>A0ABS9SWT8_9ACTN</name>
<accession>A0ABS9SWT8</accession>
<evidence type="ECO:0000313" key="2">
    <source>
        <dbReference type="Proteomes" id="UP001166784"/>
    </source>
</evidence>
<keyword evidence="2" id="KW-1185">Reference proteome</keyword>
<sequence length="295" mass="31411">MRHLRRRVEYCCQAWASTHYAAAARDLPGVIADAHATAADSPEGGLLLSRAYQLAASLLFKYGTLARVPAVLAADRALTAANASGDPVAIGAAARRVARGLMHQQRHTAAAEYATSTATELRDDLERSGVAGLSTLGMLYLVAAVGTSNEDRSPRCVAVAEERLAEAAEVADQQGEKGADFTSFGPTNVALHEVDVLLRLDDAWSAVEAAQRITPQAVGALGRERRARHLVTTARARAMTRSRDNAVRDLLEAERLAPEEVRRPAVTKLVGELVELIPSPGPELTGLARRCGLPV</sequence>
<comment type="caution">
    <text evidence="1">The sequence shown here is derived from an EMBL/GenBank/DDBJ whole genome shotgun (WGS) entry which is preliminary data.</text>
</comment>
<dbReference type="EMBL" id="JAKWJU010000002">
    <property type="protein sequence ID" value="MCH6160744.1"/>
    <property type="molecule type" value="Genomic_DNA"/>
</dbReference>
<reference evidence="1" key="2">
    <citation type="journal article" date="2023" name="Int. J. Syst. Evol. Microbiol.">
        <title>Streptomyces marispadix sp. nov., isolated from marine beach sediment of the Northern Coast of Portugal.</title>
        <authorList>
            <person name="dos Santos J.D.N."/>
            <person name="Vitorino I.R."/>
            <person name="Kallscheuer N."/>
            <person name="Srivastava A."/>
            <person name="Krautwurst S."/>
            <person name="Marz M."/>
            <person name="Jogler C."/>
            <person name="Lobo Da Cunha A."/>
            <person name="Catita J."/>
            <person name="Goncalves H."/>
            <person name="Gonzalez I."/>
            <person name="Reyes F."/>
            <person name="Lage O.M."/>
        </authorList>
    </citation>
    <scope>NUCLEOTIDE SEQUENCE</scope>
    <source>
        <strain evidence="1">M600PL45_2</strain>
    </source>
</reference>